<comment type="similarity">
    <text evidence="1">Belongs to the iron/ascorbate-dependent oxidoreductase family.</text>
</comment>
<dbReference type="Pfam" id="PF03171">
    <property type="entry name" value="2OG-FeII_Oxy"/>
    <property type="match status" value="1"/>
</dbReference>
<dbReference type="Proteomes" id="UP001293254">
    <property type="component" value="Unassembled WGS sequence"/>
</dbReference>
<dbReference type="InterPro" id="IPR044861">
    <property type="entry name" value="IPNS-like_FE2OG_OXY"/>
</dbReference>
<keyword evidence="7" id="KW-1185">Reference proteome</keyword>
<dbReference type="SUPFAM" id="SSF51197">
    <property type="entry name" value="Clavaminate synthase-like"/>
    <property type="match status" value="1"/>
</dbReference>
<dbReference type="PANTHER" id="PTHR10209">
    <property type="entry name" value="OXIDOREDUCTASE, 2OG-FE II OXYGENASE FAMILY PROTEIN"/>
    <property type="match status" value="1"/>
</dbReference>
<name>A0AAE1YCJ4_9LAMI</name>
<protein>
    <submittedName>
        <fullName evidence="6">1-aminocyclopropane-1-carboxylate oxidase1</fullName>
    </submittedName>
</protein>
<evidence type="ECO:0000256" key="2">
    <source>
        <dbReference type="ARBA" id="ARBA00022723"/>
    </source>
</evidence>
<evidence type="ECO:0000256" key="3">
    <source>
        <dbReference type="ARBA" id="ARBA00023002"/>
    </source>
</evidence>
<organism evidence="6 7">
    <name type="scientific">Sesamum alatum</name>
    <dbReference type="NCBI Taxonomy" id="300844"/>
    <lineage>
        <taxon>Eukaryota</taxon>
        <taxon>Viridiplantae</taxon>
        <taxon>Streptophyta</taxon>
        <taxon>Embryophyta</taxon>
        <taxon>Tracheophyta</taxon>
        <taxon>Spermatophyta</taxon>
        <taxon>Magnoliopsida</taxon>
        <taxon>eudicotyledons</taxon>
        <taxon>Gunneridae</taxon>
        <taxon>Pentapetalae</taxon>
        <taxon>asterids</taxon>
        <taxon>lamiids</taxon>
        <taxon>Lamiales</taxon>
        <taxon>Pedaliaceae</taxon>
        <taxon>Sesamum</taxon>
    </lineage>
</organism>
<dbReference type="InterPro" id="IPR005123">
    <property type="entry name" value="Oxoglu/Fe-dep_dioxygenase_dom"/>
</dbReference>
<dbReference type="PROSITE" id="PS51471">
    <property type="entry name" value="FE2OG_OXY"/>
    <property type="match status" value="1"/>
</dbReference>
<sequence length="186" mass="20876">MATFLDIIIEYSKQVTELGRFLYELLSEALNLNPNHLNDIGCADGLGLLYHYYPPCPEPELTLGAKTHTDIDFLTVLLQDHIGGLQVLYDNQWVEVPPVPGALLVSNDKFKSGLHRVLASRAGPRVSVACFFTTGLIPSLKRYGPIEELLSDDNPPKYRETTVREYSMHYNAKKDHETSGLLDFLV</sequence>
<dbReference type="Gene3D" id="2.60.120.330">
    <property type="entry name" value="B-lactam Antibiotic, Isopenicillin N Synthase, Chain"/>
    <property type="match status" value="1"/>
</dbReference>
<proteinExistence type="inferred from homology"/>
<keyword evidence="3" id="KW-0560">Oxidoreductase</keyword>
<evidence type="ECO:0000259" key="5">
    <source>
        <dbReference type="PROSITE" id="PS51471"/>
    </source>
</evidence>
<accession>A0AAE1YCJ4</accession>
<feature type="domain" description="Fe2OG dioxygenase" evidence="5">
    <location>
        <begin position="42"/>
        <end position="135"/>
    </location>
</feature>
<evidence type="ECO:0000313" key="6">
    <source>
        <dbReference type="EMBL" id="KAK4427749.1"/>
    </source>
</evidence>
<reference evidence="6" key="2">
    <citation type="journal article" date="2024" name="Plant">
        <title>Genomic evolution and insights into agronomic trait innovations of Sesamum species.</title>
        <authorList>
            <person name="Miao H."/>
            <person name="Wang L."/>
            <person name="Qu L."/>
            <person name="Liu H."/>
            <person name="Sun Y."/>
            <person name="Le M."/>
            <person name="Wang Q."/>
            <person name="Wei S."/>
            <person name="Zheng Y."/>
            <person name="Lin W."/>
            <person name="Duan Y."/>
            <person name="Cao H."/>
            <person name="Xiong S."/>
            <person name="Wang X."/>
            <person name="Wei L."/>
            <person name="Li C."/>
            <person name="Ma Q."/>
            <person name="Ju M."/>
            <person name="Zhao R."/>
            <person name="Li G."/>
            <person name="Mu C."/>
            <person name="Tian Q."/>
            <person name="Mei H."/>
            <person name="Zhang T."/>
            <person name="Gao T."/>
            <person name="Zhang H."/>
        </authorList>
    </citation>
    <scope>NUCLEOTIDE SEQUENCE</scope>
    <source>
        <strain evidence="6">3651</strain>
    </source>
</reference>
<evidence type="ECO:0000256" key="4">
    <source>
        <dbReference type="ARBA" id="ARBA00023004"/>
    </source>
</evidence>
<dbReference type="EMBL" id="JACGWO010000005">
    <property type="protein sequence ID" value="KAK4427749.1"/>
    <property type="molecule type" value="Genomic_DNA"/>
</dbReference>
<comment type="caution">
    <text evidence="6">The sequence shown here is derived from an EMBL/GenBank/DDBJ whole genome shotgun (WGS) entry which is preliminary data.</text>
</comment>
<dbReference type="PANTHER" id="PTHR10209:SF884">
    <property type="entry name" value="1-AMINOCYCLOPROPANE-1-CARBOXYLATE OXIDASE HOMOLOG 1-LIKE"/>
    <property type="match status" value="1"/>
</dbReference>
<dbReference type="AlphaFoldDB" id="A0AAE1YCJ4"/>
<keyword evidence="2" id="KW-0479">Metal-binding</keyword>
<reference evidence="6" key="1">
    <citation type="submission" date="2020-06" db="EMBL/GenBank/DDBJ databases">
        <authorList>
            <person name="Li T."/>
            <person name="Hu X."/>
            <person name="Zhang T."/>
            <person name="Song X."/>
            <person name="Zhang H."/>
            <person name="Dai N."/>
            <person name="Sheng W."/>
            <person name="Hou X."/>
            <person name="Wei L."/>
        </authorList>
    </citation>
    <scope>NUCLEOTIDE SEQUENCE</scope>
    <source>
        <strain evidence="6">3651</strain>
        <tissue evidence="6">Leaf</tissue>
    </source>
</reference>
<evidence type="ECO:0000256" key="1">
    <source>
        <dbReference type="ARBA" id="ARBA00008056"/>
    </source>
</evidence>
<dbReference type="GO" id="GO:0046872">
    <property type="term" value="F:metal ion binding"/>
    <property type="evidence" value="ECO:0007669"/>
    <property type="project" value="UniProtKB-KW"/>
</dbReference>
<evidence type="ECO:0000313" key="7">
    <source>
        <dbReference type="Proteomes" id="UP001293254"/>
    </source>
</evidence>
<gene>
    <name evidence="6" type="ORF">Salat_1543900</name>
</gene>
<dbReference type="InterPro" id="IPR027443">
    <property type="entry name" value="IPNS-like_sf"/>
</dbReference>
<keyword evidence="4" id="KW-0408">Iron</keyword>
<dbReference type="GO" id="GO:0051213">
    <property type="term" value="F:dioxygenase activity"/>
    <property type="evidence" value="ECO:0007669"/>
    <property type="project" value="UniProtKB-ARBA"/>
</dbReference>